<dbReference type="InterPro" id="IPR052247">
    <property type="entry name" value="Meiotic_Crossover_Helicase"/>
</dbReference>
<dbReference type="EMBL" id="ABEU02000005">
    <property type="status" value="NOT_ANNOTATED_CDS"/>
    <property type="molecule type" value="Genomic_DNA"/>
</dbReference>
<dbReference type="Gene3D" id="1.10.150.20">
    <property type="entry name" value="5' to 3' exonuclease, C-terminal subdomain"/>
    <property type="match status" value="1"/>
</dbReference>
<evidence type="ECO:0000256" key="11">
    <source>
        <dbReference type="SAM" id="MobiDB-lite"/>
    </source>
</evidence>
<dbReference type="GO" id="GO:0005694">
    <property type="term" value="C:chromosome"/>
    <property type="evidence" value="ECO:0007669"/>
    <property type="project" value="EnsemblPlants"/>
</dbReference>
<sequence>MDPRLDPDYLKPVSLLPTAFQSVFPFRYFNAVQSESFAEVFLSDDNLVISAPTGSGKTVLFELCILRLLEKFLTTEGHFKHVSGARKAVYIAPMKALVQDKLRDWTLRFSSLGVKCQELTGDSGPTNVGEMIDTDIILTTPEKFDVITRRHRDRGGMSFFGDIALILIDEVHLLSETRGAALEAVVSRLKMLARFPEIKGSPLSTIRFVAVSATVPNIEDLAEWLHVPKNGMKRFGEEYRPVKLTTTVLGYQPAKNDFLFERRLQQYLLDILLHHSEGKPSLVFCSTRKGAQDTAVALSQSVSQHGNHNPFVKNLEHFKRLQLAAQRTNDVHMQQCIRSGVGYHNGGLSMEDRGLIEGLFLTGDLLVLCTTSTLAQGVNLPAHAVIIKSTQYYNKLKGCYVEYERSAILQMSGRAGRPQFDDSGVVVIMTRKDSVHLYHNLLSGSEPVESQLLSSIVEHLNAEIVLMTVSDCSQAIDWLKCSYLYVRIKKNPQYYCVKQGVPRDQLENKLKDICVQNVNELAKYGMVKTDEFGYVLTPLEPGRIMEKYYMQFETMKAITKAAERATIEELLHVLANAAELSWIKLRRDEKKRLNDINGDISGRIRYHVNNSNGKLKKRIQSGAEKIFILVNDALSGEPSVTDFTMSQDINGICTTGTRICRCMSEYFIFMKRFTEIRNALLLSKCLKQRLWESTKYQLKQLVGVGLVTAKALITAGVDSFEKLASADPRRLEAITGRKFPYGDQLKASLNDAPPKVEMNLFESERDDQCLLTLHRVSQSQSSGKNFHMAELVVGSMADNMLIFRERIRMDQFTSPYAVTITSSSPSDEPLVLVAALISEEYVGVDVVCKLVINRDSRDDQLGLNEDYRHQGPQTSMTRFYISSPFKASFSINDLAASSARSHATSVMSSPLIKNKTLDSPRAQQTAASNIPIMEALSRYPSRHSNPCPATLATRNFLNKIGTDIDASDPLKDTFLRTLPIPAKTESNTTPGSEVLATCVIKPSKSPSSKSGHADHFDILTTLQSSDLVETSICNSVLVPTETYEKSPRTSSFVTPKRKDPPSCAPRRLFRRLCTRFEENRMTTSLPSANGKTPNPSQSEEVSIKSTMCNGGPCSMNDIGFTENYADQATTSIPRNDCGSEKSTKVTTLLYNSKVRTHDNVELQAGVVSDMTHQDSGPSEDVTASAPPSLTSLSTTPDLLSSDMRRKIRRTGFSSISCFSSVKNNDQRNSMVTLNIAQPSSCQPRCPDRSDEPQNIKHRSRILQSFPSRAPRVTDAVAQNSPHSKVSDQLTPWRATAGLIPTGSRSEAEAESDLTNTETISNSCQQKTLWRSLDNNHLTKTNCVGAAKERNSFSQGPNNIKITSSTRRLEAASCALIDRPLKQIAPYKALKSFDFGSSRKPPPDVARGVNPASEIPEPLDQAASISNTRLKAEDLGFVTVEVPSNHNSSTKKFSCLRFDQSHITARSSSSALGESTTAQPSPAGQHEFMGYKSLFSFL</sequence>
<dbReference type="GO" id="GO:0003724">
    <property type="term" value="F:RNA helicase activity"/>
    <property type="evidence" value="ECO:0000318"/>
    <property type="project" value="GO_Central"/>
</dbReference>
<organism evidence="14 15">
    <name type="scientific">Physcomitrium patens</name>
    <name type="common">Spreading-leaved earth moss</name>
    <name type="synonym">Physcomitrella patens</name>
    <dbReference type="NCBI Taxonomy" id="3218"/>
    <lineage>
        <taxon>Eukaryota</taxon>
        <taxon>Viridiplantae</taxon>
        <taxon>Streptophyta</taxon>
        <taxon>Embryophyta</taxon>
        <taxon>Bryophyta</taxon>
        <taxon>Bryophytina</taxon>
        <taxon>Bryopsida</taxon>
        <taxon>Funariidae</taxon>
        <taxon>Funariales</taxon>
        <taxon>Funariaceae</taxon>
        <taxon>Physcomitrium</taxon>
    </lineage>
</organism>
<dbReference type="Pfam" id="PF23445">
    <property type="entry name" value="WHD_SNRNP200"/>
    <property type="match status" value="1"/>
</dbReference>
<dbReference type="Gene3D" id="1.10.10.10">
    <property type="entry name" value="Winged helix-like DNA-binding domain superfamily/Winged helix DNA-binding domain"/>
    <property type="match status" value="1"/>
</dbReference>
<keyword evidence="7" id="KW-0469">Meiosis</keyword>
<dbReference type="InterPro" id="IPR011545">
    <property type="entry name" value="DEAD/DEAH_box_helicase_dom"/>
</dbReference>
<dbReference type="PANTHER" id="PTHR47835">
    <property type="entry name" value="HFM1, ATP DEPENDENT DNA HELICASE HOMOLOG"/>
    <property type="match status" value="1"/>
</dbReference>
<dbReference type="SUPFAM" id="SSF52540">
    <property type="entry name" value="P-loop containing nucleoside triphosphate hydrolases"/>
    <property type="match status" value="1"/>
</dbReference>
<name>A0A7I4DV72_PHYPA</name>
<dbReference type="Gramene" id="Pp3c5_3790V3.4">
    <property type="protein sequence ID" value="Pp3c5_3790V3.4"/>
    <property type="gene ID" value="Pp3c5_3790"/>
</dbReference>
<feature type="region of interest" description="Disordered" evidence="11">
    <location>
        <begin position="1169"/>
        <end position="1196"/>
    </location>
</feature>
<evidence type="ECO:0000259" key="12">
    <source>
        <dbReference type="PROSITE" id="PS51192"/>
    </source>
</evidence>
<dbReference type="CDD" id="cd18795">
    <property type="entry name" value="SF2_C_Ski2"/>
    <property type="match status" value="1"/>
</dbReference>
<dbReference type="FunCoup" id="A0A7I4DV72">
    <property type="interactions" value="207"/>
</dbReference>
<feature type="region of interest" description="Disordered" evidence="11">
    <location>
        <begin position="1268"/>
        <end position="1287"/>
    </location>
</feature>
<dbReference type="PROSITE" id="PS51192">
    <property type="entry name" value="HELICASE_ATP_BIND_1"/>
    <property type="match status" value="1"/>
</dbReference>
<reference evidence="14" key="3">
    <citation type="submission" date="2020-12" db="UniProtKB">
        <authorList>
            <consortium name="EnsemblPlants"/>
        </authorList>
    </citation>
    <scope>IDENTIFICATION</scope>
</reference>
<gene>
    <name evidence="14" type="primary">LOC112282637</name>
</gene>
<dbReference type="EnsemblPlants" id="Pp3c5_3790V3.4">
    <property type="protein sequence ID" value="Pp3c5_3790V3.4"/>
    <property type="gene ID" value="Pp3c5_3790"/>
</dbReference>
<dbReference type="EnsemblPlants" id="Pp3c5_3790V3.5">
    <property type="protein sequence ID" value="Pp3c5_3790V3.5"/>
    <property type="gene ID" value="Pp3c5_3790"/>
</dbReference>
<evidence type="ECO:0000256" key="6">
    <source>
        <dbReference type="ARBA" id="ARBA00023235"/>
    </source>
</evidence>
<dbReference type="InterPro" id="IPR036388">
    <property type="entry name" value="WH-like_DNA-bd_sf"/>
</dbReference>
<dbReference type="FunFam" id="1.10.10.10:FF:000012">
    <property type="entry name" value="U5 small nuclear ribonucleoprotein helicase"/>
    <property type="match status" value="1"/>
</dbReference>
<dbReference type="FunFam" id="1.10.3380.10:FF:000008">
    <property type="entry name" value="DExH-box ATP-dependent RNA helicase DExH17"/>
    <property type="match status" value="1"/>
</dbReference>
<evidence type="ECO:0000256" key="2">
    <source>
        <dbReference type="ARBA" id="ARBA00022741"/>
    </source>
</evidence>
<dbReference type="GO" id="GO:0016787">
    <property type="term" value="F:hydrolase activity"/>
    <property type="evidence" value="ECO:0007669"/>
    <property type="project" value="UniProtKB-KW"/>
</dbReference>
<feature type="compositionally biased region" description="Polar residues" evidence="11">
    <location>
        <begin position="1276"/>
        <end position="1287"/>
    </location>
</feature>
<comment type="catalytic activity">
    <reaction evidence="8">
        <text>Couples ATP hydrolysis with the unwinding of duplex DNA by translocating in the 3'-5' direction.</text>
        <dbReference type="EC" id="5.6.2.4"/>
    </reaction>
</comment>
<dbReference type="Pfam" id="PF00271">
    <property type="entry name" value="Helicase_C"/>
    <property type="match status" value="1"/>
</dbReference>
<comment type="catalytic activity">
    <reaction evidence="10">
        <text>ATP + H2O = ADP + phosphate + H(+)</text>
        <dbReference type="Rhea" id="RHEA:13065"/>
        <dbReference type="ChEBI" id="CHEBI:15377"/>
        <dbReference type="ChEBI" id="CHEBI:15378"/>
        <dbReference type="ChEBI" id="CHEBI:30616"/>
        <dbReference type="ChEBI" id="CHEBI:43474"/>
        <dbReference type="ChEBI" id="CHEBI:456216"/>
        <dbReference type="EC" id="5.6.2.4"/>
    </reaction>
</comment>
<dbReference type="Proteomes" id="UP000006727">
    <property type="component" value="Chromosome 5"/>
</dbReference>
<dbReference type="InterPro" id="IPR014001">
    <property type="entry name" value="Helicase_ATP-bd"/>
</dbReference>
<comment type="similarity">
    <text evidence="1">Belongs to the helicase family. SKI2 subfamily.</text>
</comment>
<dbReference type="GO" id="GO:0043138">
    <property type="term" value="F:3'-5' DNA helicase activity"/>
    <property type="evidence" value="ECO:0007669"/>
    <property type="project" value="UniProtKB-EC"/>
</dbReference>
<keyword evidence="2" id="KW-0547">Nucleotide-binding</keyword>
<dbReference type="SMART" id="SM00490">
    <property type="entry name" value="HELICc"/>
    <property type="match status" value="1"/>
</dbReference>
<evidence type="ECO:0000313" key="14">
    <source>
        <dbReference type="EnsemblPlants" id="Pp3c5_3790V3.6"/>
    </source>
</evidence>
<dbReference type="EC" id="5.6.2.4" evidence="9"/>
<evidence type="ECO:0000256" key="5">
    <source>
        <dbReference type="ARBA" id="ARBA00022840"/>
    </source>
</evidence>
<evidence type="ECO:0000256" key="7">
    <source>
        <dbReference type="ARBA" id="ARBA00023254"/>
    </source>
</evidence>
<dbReference type="InterPro" id="IPR027417">
    <property type="entry name" value="P-loop_NTPase"/>
</dbReference>
<dbReference type="InterPro" id="IPR057842">
    <property type="entry name" value="WH_MER3"/>
</dbReference>
<feature type="domain" description="Helicase ATP-binding" evidence="12">
    <location>
        <begin position="38"/>
        <end position="233"/>
    </location>
</feature>
<dbReference type="SUPFAM" id="SSF158702">
    <property type="entry name" value="Sec63 N-terminal domain-like"/>
    <property type="match status" value="1"/>
</dbReference>
<dbReference type="FunFam" id="3.40.50.300:FF:001076">
    <property type="entry name" value="ATP-dependent DNA helicase MER3"/>
    <property type="match status" value="1"/>
</dbReference>
<evidence type="ECO:0000256" key="4">
    <source>
        <dbReference type="ARBA" id="ARBA00022806"/>
    </source>
</evidence>
<evidence type="ECO:0000313" key="15">
    <source>
        <dbReference type="Proteomes" id="UP000006727"/>
    </source>
</evidence>
<evidence type="ECO:0000259" key="13">
    <source>
        <dbReference type="PROSITE" id="PS51194"/>
    </source>
</evidence>
<dbReference type="SMART" id="SM00973">
    <property type="entry name" value="Sec63"/>
    <property type="match status" value="1"/>
</dbReference>
<evidence type="ECO:0000256" key="3">
    <source>
        <dbReference type="ARBA" id="ARBA00022801"/>
    </source>
</evidence>
<keyword evidence="5" id="KW-0067">ATP-binding</keyword>
<dbReference type="InterPro" id="IPR001650">
    <property type="entry name" value="Helicase_C-like"/>
</dbReference>
<reference evidence="14 15" key="1">
    <citation type="journal article" date="2008" name="Science">
        <title>The Physcomitrella genome reveals evolutionary insights into the conquest of land by plants.</title>
        <authorList>
            <person name="Rensing S."/>
            <person name="Lang D."/>
            <person name="Zimmer A."/>
            <person name="Terry A."/>
            <person name="Salamov A."/>
            <person name="Shapiro H."/>
            <person name="Nishiyama T."/>
            <person name="Perroud P.-F."/>
            <person name="Lindquist E."/>
            <person name="Kamisugi Y."/>
            <person name="Tanahashi T."/>
            <person name="Sakakibara K."/>
            <person name="Fujita T."/>
            <person name="Oishi K."/>
            <person name="Shin-I T."/>
            <person name="Kuroki Y."/>
            <person name="Toyoda A."/>
            <person name="Suzuki Y."/>
            <person name="Hashimoto A."/>
            <person name="Yamaguchi K."/>
            <person name="Sugano A."/>
            <person name="Kohara Y."/>
            <person name="Fujiyama A."/>
            <person name="Anterola A."/>
            <person name="Aoki S."/>
            <person name="Ashton N."/>
            <person name="Barbazuk W.B."/>
            <person name="Barker E."/>
            <person name="Bennetzen J."/>
            <person name="Bezanilla M."/>
            <person name="Blankenship R."/>
            <person name="Cho S.H."/>
            <person name="Dutcher S."/>
            <person name="Estelle M."/>
            <person name="Fawcett J.A."/>
            <person name="Gundlach H."/>
            <person name="Hanada K."/>
            <person name="Heyl A."/>
            <person name="Hicks K.A."/>
            <person name="Hugh J."/>
            <person name="Lohr M."/>
            <person name="Mayer K."/>
            <person name="Melkozernov A."/>
            <person name="Murata T."/>
            <person name="Nelson D."/>
            <person name="Pils B."/>
            <person name="Prigge M."/>
            <person name="Reiss B."/>
            <person name="Renner T."/>
            <person name="Rombauts S."/>
            <person name="Rushton P."/>
            <person name="Sanderfoot A."/>
            <person name="Schween G."/>
            <person name="Shiu S.-H."/>
            <person name="Stueber K."/>
            <person name="Theodoulou F.L."/>
            <person name="Tu H."/>
            <person name="Van de Peer Y."/>
            <person name="Verrier P.J."/>
            <person name="Waters E."/>
            <person name="Wood A."/>
            <person name="Yang L."/>
            <person name="Cove D."/>
            <person name="Cuming A."/>
            <person name="Hasebe M."/>
            <person name="Lucas S."/>
            <person name="Mishler D.B."/>
            <person name="Reski R."/>
            <person name="Grigoriev I."/>
            <person name="Quatrano R.S."/>
            <person name="Boore J.L."/>
        </authorList>
    </citation>
    <scope>NUCLEOTIDE SEQUENCE [LARGE SCALE GENOMIC DNA]</scope>
    <source>
        <strain evidence="14 15">cv. Gransden 2004</strain>
    </source>
</reference>
<dbReference type="Gene3D" id="3.40.50.300">
    <property type="entry name" value="P-loop containing nucleotide triphosphate hydrolases"/>
    <property type="match status" value="2"/>
</dbReference>
<dbReference type="InterPro" id="IPR004179">
    <property type="entry name" value="Sec63-dom"/>
</dbReference>
<dbReference type="Pfam" id="PF00270">
    <property type="entry name" value="DEAD"/>
    <property type="match status" value="1"/>
</dbReference>
<dbReference type="Pfam" id="PF02889">
    <property type="entry name" value="Sec63"/>
    <property type="match status" value="1"/>
</dbReference>
<protein>
    <recommendedName>
        <fullName evidence="9">DNA 3'-5' helicase</fullName>
        <ecNumber evidence="9">5.6.2.4</ecNumber>
    </recommendedName>
</protein>
<dbReference type="Gramene" id="Pp3c5_3790V3.5">
    <property type="protein sequence ID" value="Pp3c5_3790V3.5"/>
    <property type="gene ID" value="Pp3c5_3790"/>
</dbReference>
<dbReference type="Gene3D" id="1.10.3380.10">
    <property type="entry name" value="Sec63 N-terminal domain-like domain"/>
    <property type="match status" value="1"/>
</dbReference>
<dbReference type="PROSITE" id="PS51194">
    <property type="entry name" value="HELICASE_CTER"/>
    <property type="match status" value="1"/>
</dbReference>
<dbReference type="Gramene" id="Pp3c5_3790V3.6">
    <property type="protein sequence ID" value="Pp3c5_3790V3.6"/>
    <property type="gene ID" value="Pp3c5_3790"/>
</dbReference>
<dbReference type="EnsemblPlants" id="Pp3c5_3790V3.6">
    <property type="protein sequence ID" value="Pp3c5_3790V3.6"/>
    <property type="gene ID" value="Pp3c5_3790"/>
</dbReference>
<dbReference type="GO" id="GO:0005634">
    <property type="term" value="C:nucleus"/>
    <property type="evidence" value="ECO:0007669"/>
    <property type="project" value="EnsemblPlants"/>
</dbReference>
<dbReference type="GO" id="GO:0003676">
    <property type="term" value="F:nucleic acid binding"/>
    <property type="evidence" value="ECO:0007669"/>
    <property type="project" value="InterPro"/>
</dbReference>
<keyword evidence="15" id="KW-1185">Reference proteome</keyword>
<proteinExistence type="inferred from homology"/>
<dbReference type="GO" id="GO:0007131">
    <property type="term" value="P:reciprocal meiotic recombination"/>
    <property type="evidence" value="ECO:0007669"/>
    <property type="project" value="EnsemblPlants"/>
</dbReference>
<feature type="region of interest" description="Disordered" evidence="11">
    <location>
        <begin position="1394"/>
        <end position="1414"/>
    </location>
</feature>
<keyword evidence="4" id="KW-0347">Helicase</keyword>
<dbReference type="SMART" id="SM00487">
    <property type="entry name" value="DEXDc"/>
    <property type="match status" value="1"/>
</dbReference>
<dbReference type="GO" id="GO:0005524">
    <property type="term" value="F:ATP binding"/>
    <property type="evidence" value="ECO:0007669"/>
    <property type="project" value="UniProtKB-KW"/>
</dbReference>
<keyword evidence="6" id="KW-0413">Isomerase</keyword>
<feature type="compositionally biased region" description="Low complexity" evidence="11">
    <location>
        <begin position="1182"/>
        <end position="1196"/>
    </location>
</feature>
<feature type="domain" description="Helicase C-terminal" evidence="13">
    <location>
        <begin position="267"/>
        <end position="464"/>
    </location>
</feature>
<evidence type="ECO:0000256" key="8">
    <source>
        <dbReference type="ARBA" id="ARBA00034617"/>
    </source>
</evidence>
<evidence type="ECO:0000256" key="10">
    <source>
        <dbReference type="ARBA" id="ARBA00048988"/>
    </source>
</evidence>
<keyword evidence="3" id="KW-0378">Hydrolase</keyword>
<evidence type="ECO:0000256" key="9">
    <source>
        <dbReference type="ARBA" id="ARBA00034808"/>
    </source>
</evidence>
<dbReference type="PANTHER" id="PTHR47835:SF3">
    <property type="entry name" value="HELICASE FOR MEIOSIS 1"/>
    <property type="match status" value="1"/>
</dbReference>
<reference evidence="14 15" key="2">
    <citation type="journal article" date="2018" name="Plant J.">
        <title>The Physcomitrella patens chromosome-scale assembly reveals moss genome structure and evolution.</title>
        <authorList>
            <person name="Lang D."/>
            <person name="Ullrich K.K."/>
            <person name="Murat F."/>
            <person name="Fuchs J."/>
            <person name="Jenkins J."/>
            <person name="Haas F.B."/>
            <person name="Piednoel M."/>
            <person name="Gundlach H."/>
            <person name="Van Bel M."/>
            <person name="Meyberg R."/>
            <person name="Vives C."/>
            <person name="Morata J."/>
            <person name="Symeonidi A."/>
            <person name="Hiss M."/>
            <person name="Muchero W."/>
            <person name="Kamisugi Y."/>
            <person name="Saleh O."/>
            <person name="Blanc G."/>
            <person name="Decker E.L."/>
            <person name="van Gessel N."/>
            <person name="Grimwood J."/>
            <person name="Hayes R.D."/>
            <person name="Graham S.W."/>
            <person name="Gunter L.E."/>
            <person name="McDaniel S.F."/>
            <person name="Hoernstein S.N.W."/>
            <person name="Larsson A."/>
            <person name="Li F.W."/>
            <person name="Perroud P.F."/>
            <person name="Phillips J."/>
            <person name="Ranjan P."/>
            <person name="Rokshar D.S."/>
            <person name="Rothfels C.J."/>
            <person name="Schneider L."/>
            <person name="Shu S."/>
            <person name="Stevenson D.W."/>
            <person name="Thummler F."/>
            <person name="Tillich M."/>
            <person name="Villarreal Aguilar J.C."/>
            <person name="Widiez T."/>
            <person name="Wong G.K."/>
            <person name="Wymore A."/>
            <person name="Zhang Y."/>
            <person name="Zimmer A.D."/>
            <person name="Quatrano R.S."/>
            <person name="Mayer K.F.X."/>
            <person name="Goodstein D."/>
            <person name="Casacuberta J.M."/>
            <person name="Vandepoele K."/>
            <person name="Reski R."/>
            <person name="Cuming A.C."/>
            <person name="Tuskan G.A."/>
            <person name="Maumus F."/>
            <person name="Salse J."/>
            <person name="Schmutz J."/>
            <person name="Rensing S.A."/>
        </authorList>
    </citation>
    <scope>NUCLEOTIDE SEQUENCE [LARGE SCALE GENOMIC DNA]</scope>
    <source>
        <strain evidence="14 15">cv. Gransden 2004</strain>
    </source>
</reference>
<accession>A0A7I4DV72</accession>
<evidence type="ECO:0000256" key="1">
    <source>
        <dbReference type="ARBA" id="ARBA00010140"/>
    </source>
</evidence>